<comment type="catalytic activity">
    <reaction evidence="1">
        <text>Release of any N-terminal amino acid, including proline, that is linked to proline, even from a dipeptide or tripeptide.</text>
        <dbReference type="EC" id="3.4.11.9"/>
    </reaction>
</comment>
<dbReference type="InterPro" id="IPR007865">
    <property type="entry name" value="Aminopep_P_N"/>
</dbReference>
<dbReference type="GO" id="GO:0004177">
    <property type="term" value="F:aminopeptidase activity"/>
    <property type="evidence" value="ECO:0007669"/>
    <property type="project" value="UniProtKB-KW"/>
</dbReference>
<evidence type="ECO:0000256" key="9">
    <source>
        <dbReference type="ARBA" id="ARBA00023211"/>
    </source>
</evidence>
<dbReference type="EC" id="3.4.11.9" evidence="4"/>
<dbReference type="Pfam" id="PF05195">
    <property type="entry name" value="AMP_N"/>
    <property type="match status" value="1"/>
</dbReference>
<dbReference type="SMART" id="SM01011">
    <property type="entry name" value="AMP_N"/>
    <property type="match status" value="1"/>
</dbReference>
<evidence type="ECO:0000256" key="5">
    <source>
        <dbReference type="ARBA" id="ARBA00022670"/>
    </source>
</evidence>
<keyword evidence="5" id="KW-0645">Protease</keyword>
<evidence type="ECO:0000256" key="4">
    <source>
        <dbReference type="ARBA" id="ARBA00012574"/>
    </source>
</evidence>
<protein>
    <recommendedName>
        <fullName evidence="4">Xaa-Pro aminopeptidase</fullName>
        <ecNumber evidence="4">3.4.11.9</ecNumber>
    </recommendedName>
</protein>
<name>A0ABU7IWJ3_9FLAO</name>
<dbReference type="PANTHER" id="PTHR43226">
    <property type="entry name" value="XAA-PRO AMINOPEPTIDASE 3"/>
    <property type="match status" value="1"/>
</dbReference>
<accession>A0ABU7IWJ3</accession>
<evidence type="ECO:0000256" key="7">
    <source>
        <dbReference type="ARBA" id="ARBA00022801"/>
    </source>
</evidence>
<dbReference type="InterPro" id="IPR001131">
    <property type="entry name" value="Peptidase_M24B_aminopep-P_CS"/>
</dbReference>
<dbReference type="Proteomes" id="UP001356308">
    <property type="component" value="Unassembled WGS sequence"/>
</dbReference>
<sequence length="536" mass="60771">MKAPLLLIAYLFSLITAGQDIPQDYLTSDFHKERREKVRELMSPNSVLVFFSNAERNRANDVDYVYHQDPNFYYLTGYKEPNAVLLIFSDSQINDKGNKFDELIYVQKRNAREEQWTGKRLGVEGVKNNLGFDMVFNGEDFVNLPIDLSSFELVSFFDFENDYRDNRGDADLFDLIKTFKMKANYPSDYDPIRQRLYSMINAAKPDNTAEVAKMVSRYLERYENLQRDEFLVDFVNAPDDSDRLEVKEKVNLALSSNNLDSSMIAEIMSTMRETKTSEEMKLLKKAIEISSVGQIEVMKAMHPNMSETEIQGVHEYVYKKYGAEYEGYPSIVGGGNNGCILHYIENSKPEVGNDLVLMDLGAEYHGYTADVTRTIPANGKFTPEQKAIYDIVYEAQEAGIKASVVGAPFQAPGKAALKVVEDGLMKLGIITESSEARTYFPHGTSHYLGLDVHDQGTYRPFQHNTVITVEPGIYIPEGSDCDKKWWGIAVRIEDDILITENGPENLSAMAPRTTEAIEAMMKQPSPLDDFKLPKLD</sequence>
<evidence type="ECO:0000256" key="2">
    <source>
        <dbReference type="ARBA" id="ARBA00001936"/>
    </source>
</evidence>
<dbReference type="Gene3D" id="3.40.350.10">
    <property type="entry name" value="Creatinase/prolidase N-terminal domain"/>
    <property type="match status" value="1"/>
</dbReference>
<dbReference type="InterPro" id="IPR052433">
    <property type="entry name" value="X-Pro_dipept-like"/>
</dbReference>
<evidence type="ECO:0000256" key="6">
    <source>
        <dbReference type="ARBA" id="ARBA00022723"/>
    </source>
</evidence>
<organism evidence="12 13">
    <name type="scientific">Maribacter cobaltidurans</name>
    <dbReference type="NCBI Taxonomy" id="1178778"/>
    <lineage>
        <taxon>Bacteria</taxon>
        <taxon>Pseudomonadati</taxon>
        <taxon>Bacteroidota</taxon>
        <taxon>Flavobacteriia</taxon>
        <taxon>Flavobacteriales</taxon>
        <taxon>Flavobacteriaceae</taxon>
        <taxon>Maribacter</taxon>
    </lineage>
</organism>
<evidence type="ECO:0000256" key="1">
    <source>
        <dbReference type="ARBA" id="ARBA00001424"/>
    </source>
</evidence>
<dbReference type="PANTHER" id="PTHR43226:SF4">
    <property type="entry name" value="XAA-PRO AMINOPEPTIDASE 3"/>
    <property type="match status" value="1"/>
</dbReference>
<evidence type="ECO:0000256" key="8">
    <source>
        <dbReference type="ARBA" id="ARBA00023049"/>
    </source>
</evidence>
<proteinExistence type="inferred from homology"/>
<comment type="caution">
    <text evidence="12">The sequence shown here is derived from an EMBL/GenBank/DDBJ whole genome shotgun (WGS) entry which is preliminary data.</text>
</comment>
<dbReference type="RefSeq" id="WP_272652021.1">
    <property type="nucleotide sequence ID" value="NZ_JAZDDG010000007.1"/>
</dbReference>
<keyword evidence="8" id="KW-0482">Metalloprotease</keyword>
<evidence type="ECO:0000256" key="10">
    <source>
        <dbReference type="RuleBase" id="RU000590"/>
    </source>
</evidence>
<keyword evidence="6 10" id="KW-0479">Metal-binding</keyword>
<dbReference type="Pfam" id="PF00557">
    <property type="entry name" value="Peptidase_M24"/>
    <property type="match status" value="1"/>
</dbReference>
<comment type="similarity">
    <text evidence="3 10">Belongs to the peptidase M24B family.</text>
</comment>
<evidence type="ECO:0000259" key="11">
    <source>
        <dbReference type="SMART" id="SM01011"/>
    </source>
</evidence>
<dbReference type="InterPro" id="IPR036005">
    <property type="entry name" value="Creatinase/aminopeptidase-like"/>
</dbReference>
<dbReference type="PROSITE" id="PS00491">
    <property type="entry name" value="PROLINE_PEPTIDASE"/>
    <property type="match status" value="1"/>
</dbReference>
<keyword evidence="9" id="KW-0464">Manganese</keyword>
<dbReference type="CDD" id="cd01087">
    <property type="entry name" value="Prolidase"/>
    <property type="match status" value="1"/>
</dbReference>
<keyword evidence="13" id="KW-1185">Reference proteome</keyword>
<dbReference type="InterPro" id="IPR029149">
    <property type="entry name" value="Creatin/AminoP/Spt16_N"/>
</dbReference>
<gene>
    <name evidence="12" type="ORF">V1I91_14675</name>
</gene>
<dbReference type="SUPFAM" id="SSF55920">
    <property type="entry name" value="Creatinase/aminopeptidase"/>
    <property type="match status" value="1"/>
</dbReference>
<dbReference type="InterPro" id="IPR000994">
    <property type="entry name" value="Pept_M24"/>
</dbReference>
<keyword evidence="12" id="KW-0031">Aminopeptidase</keyword>
<dbReference type="SUPFAM" id="SSF53092">
    <property type="entry name" value="Creatinase/prolidase N-terminal domain"/>
    <property type="match status" value="1"/>
</dbReference>
<comment type="cofactor">
    <cofactor evidence="2">
        <name>Mn(2+)</name>
        <dbReference type="ChEBI" id="CHEBI:29035"/>
    </cofactor>
</comment>
<reference evidence="12 13" key="1">
    <citation type="submission" date="2024-01" db="EMBL/GenBank/DDBJ databases">
        <title>Maribacter spp. originated from different algae showed divergent polysaccharides utilization ability.</title>
        <authorList>
            <person name="Wang H."/>
            <person name="Wu Y."/>
        </authorList>
    </citation>
    <scope>NUCLEOTIDE SEQUENCE [LARGE SCALE GENOMIC DNA]</scope>
    <source>
        <strain evidence="12 13">PR1</strain>
    </source>
</reference>
<evidence type="ECO:0000313" key="13">
    <source>
        <dbReference type="Proteomes" id="UP001356308"/>
    </source>
</evidence>
<dbReference type="Gene3D" id="3.90.230.10">
    <property type="entry name" value="Creatinase/methionine aminopeptidase superfamily"/>
    <property type="match status" value="1"/>
</dbReference>
<feature type="domain" description="Aminopeptidase P N-terminal" evidence="11">
    <location>
        <begin position="26"/>
        <end position="165"/>
    </location>
</feature>
<dbReference type="EMBL" id="JAZDDG010000007">
    <property type="protein sequence ID" value="MEE1977327.1"/>
    <property type="molecule type" value="Genomic_DNA"/>
</dbReference>
<evidence type="ECO:0000313" key="12">
    <source>
        <dbReference type="EMBL" id="MEE1977327.1"/>
    </source>
</evidence>
<keyword evidence="7" id="KW-0378">Hydrolase</keyword>
<evidence type="ECO:0000256" key="3">
    <source>
        <dbReference type="ARBA" id="ARBA00008766"/>
    </source>
</evidence>